<dbReference type="EMBL" id="CAUYUJ010006324">
    <property type="protein sequence ID" value="CAK0816958.1"/>
    <property type="molecule type" value="Genomic_DNA"/>
</dbReference>
<evidence type="ECO:0000313" key="3">
    <source>
        <dbReference type="Proteomes" id="UP001189429"/>
    </source>
</evidence>
<gene>
    <name evidence="2" type="ORF">PCOR1329_LOCUS19704</name>
</gene>
<feature type="region of interest" description="Disordered" evidence="1">
    <location>
        <begin position="283"/>
        <end position="315"/>
    </location>
</feature>
<proteinExistence type="predicted"/>
<reference evidence="2" key="1">
    <citation type="submission" date="2023-10" db="EMBL/GenBank/DDBJ databases">
        <authorList>
            <person name="Chen Y."/>
            <person name="Shah S."/>
            <person name="Dougan E. K."/>
            <person name="Thang M."/>
            <person name="Chan C."/>
        </authorList>
    </citation>
    <scope>NUCLEOTIDE SEQUENCE [LARGE SCALE GENOMIC DNA]</scope>
</reference>
<organism evidence="2 3">
    <name type="scientific">Prorocentrum cordatum</name>
    <dbReference type="NCBI Taxonomy" id="2364126"/>
    <lineage>
        <taxon>Eukaryota</taxon>
        <taxon>Sar</taxon>
        <taxon>Alveolata</taxon>
        <taxon>Dinophyceae</taxon>
        <taxon>Prorocentrales</taxon>
        <taxon>Prorocentraceae</taxon>
        <taxon>Prorocentrum</taxon>
    </lineage>
</organism>
<keyword evidence="3" id="KW-1185">Reference proteome</keyword>
<feature type="compositionally biased region" description="Basic residues" evidence="1">
    <location>
        <begin position="286"/>
        <end position="303"/>
    </location>
</feature>
<sequence>MPLADPTIVVPPLVDVAGAHPAAADPGALALPGAAPPAPPAAAAAPAPAAAAPAAVAPAPGAAAAPAGRAPAVPDTAAAAPLPRALVAGGGAGGAADGLAPGGGLVPVAALAAGGAGISDVRVQAVSLDVQGNRHRSFRDAILMMREDAWPDWPIRGPRTVLWVLKFMEQNGGSPMGRHMRFRTEAKLSSSDVGVDEHERSCRMLEQMVFYDQLMVTNLACAESLCLVIQVQEERCRDRLAGGSDSVADNRLYMGTDMVRGCVCVSPQLADFVKDQLSKEYQISKERRKARGERAMAKKGAKKGGKDGSGPGDGT</sequence>
<protein>
    <submittedName>
        <fullName evidence="2">Uncharacterized protein</fullName>
    </submittedName>
</protein>
<name>A0ABN9RGV8_9DINO</name>
<comment type="caution">
    <text evidence="2">The sequence shown here is derived from an EMBL/GenBank/DDBJ whole genome shotgun (WGS) entry which is preliminary data.</text>
</comment>
<evidence type="ECO:0000256" key="1">
    <source>
        <dbReference type="SAM" id="MobiDB-lite"/>
    </source>
</evidence>
<accession>A0ABN9RGV8</accession>
<evidence type="ECO:0000313" key="2">
    <source>
        <dbReference type="EMBL" id="CAK0816958.1"/>
    </source>
</evidence>
<dbReference type="Proteomes" id="UP001189429">
    <property type="component" value="Unassembled WGS sequence"/>
</dbReference>